<name>A0A2A7MT88_MYCAG</name>
<keyword evidence="9" id="KW-0456">Lyase</keyword>
<dbReference type="InterPro" id="IPR032465">
    <property type="entry name" value="ACMSD"/>
</dbReference>
<evidence type="ECO:0000256" key="8">
    <source>
        <dbReference type="ARBA" id="ARBA00022833"/>
    </source>
</evidence>
<proteinExistence type="inferred from homology"/>
<gene>
    <name evidence="13" type="ORF">CQY20_23690</name>
    <name evidence="12" type="ORF">MAGR_19340</name>
</gene>
<evidence type="ECO:0000256" key="7">
    <source>
        <dbReference type="ARBA" id="ARBA00022793"/>
    </source>
</evidence>
<evidence type="ECO:0000256" key="5">
    <source>
        <dbReference type="ARBA" id="ARBA00021214"/>
    </source>
</evidence>
<evidence type="ECO:0000313" key="13">
    <source>
        <dbReference type="EMBL" id="PEG34884.1"/>
    </source>
</evidence>
<keyword evidence="6" id="KW-0479">Metal-binding</keyword>
<dbReference type="Proteomes" id="UP000220914">
    <property type="component" value="Unassembled WGS sequence"/>
</dbReference>
<comment type="similarity">
    <text evidence="2">Belongs to the metallo-dependent hydrolases superfamily. ACMSD family.</text>
</comment>
<dbReference type="PANTHER" id="PTHR21240:SF27">
    <property type="entry name" value="2-AMINO-3-CARBOXYMUCONATE-6-SEMIALDEHYDE DECARBOXYLASE"/>
    <property type="match status" value="1"/>
</dbReference>
<dbReference type="Pfam" id="PF04909">
    <property type="entry name" value="Amidohydro_2"/>
    <property type="match status" value="1"/>
</dbReference>
<evidence type="ECO:0000313" key="12">
    <source>
        <dbReference type="EMBL" id="GFG50493.1"/>
    </source>
</evidence>
<dbReference type="GO" id="GO:0016787">
    <property type="term" value="F:hydrolase activity"/>
    <property type="evidence" value="ECO:0007669"/>
    <property type="project" value="InterPro"/>
</dbReference>
<dbReference type="GO" id="GO:0046872">
    <property type="term" value="F:metal ion binding"/>
    <property type="evidence" value="ECO:0007669"/>
    <property type="project" value="UniProtKB-KW"/>
</dbReference>
<protein>
    <recommendedName>
        <fullName evidence="5">2-amino-3-carboxymuconate-6-semialdehyde decarboxylase</fullName>
        <ecNumber evidence="4">4.1.1.45</ecNumber>
    </recommendedName>
    <alternativeName>
        <fullName evidence="10">Picolinate carboxylase</fullName>
    </alternativeName>
</protein>
<comment type="pathway">
    <text evidence="1">Secondary metabolite metabolism; quinolate metabolism.</text>
</comment>
<comment type="subunit">
    <text evidence="3">Monomer.</text>
</comment>
<keyword evidence="14" id="KW-1185">Reference proteome</keyword>
<sequence>MQKVIDVHWHHVPKAFADAVVSGQVPVAGRVDTNDDGVPTVWLDNGFRQTLPDSLTDPTTILADMDAAGVDVVAASIAPPMSHLDVDPALGLTVSRAINDAYAELADGFGGRVLPLGNVPLQDVKLAIGELRRITDDYGFIGIQVGSNIDGMNLGDQSLFPFWEEVRERDLFVFSHGINPLGRERLKDNQLHNFVGLPIDTAVSVASMVFNGVYDRLPGLKICYSHGGGAFPCLLGRWDHGFRHRLSVQTQTTITMPTDYLRDIYVDSLTHDAASLRFLVERLGVGQVLLGSDHPFDMGERDPVGKLKEAIGDPEAVSAIAGVTAARLLGVS</sequence>
<accession>A0A2A7MT88</accession>
<reference evidence="12" key="3">
    <citation type="submission" date="2020-02" db="EMBL/GenBank/DDBJ databases">
        <authorList>
            <person name="Matsumoto Y."/>
            <person name="Motooka D."/>
            <person name="Nakamura S."/>
        </authorList>
    </citation>
    <scope>NUCLEOTIDE SEQUENCE</scope>
    <source>
        <strain evidence="12">JCM 6377</strain>
    </source>
</reference>
<dbReference type="Gene3D" id="3.20.20.140">
    <property type="entry name" value="Metal-dependent hydrolases"/>
    <property type="match status" value="1"/>
</dbReference>
<evidence type="ECO:0000256" key="6">
    <source>
        <dbReference type="ARBA" id="ARBA00022723"/>
    </source>
</evidence>
<evidence type="ECO:0000256" key="1">
    <source>
        <dbReference type="ARBA" id="ARBA00005079"/>
    </source>
</evidence>
<dbReference type="AlphaFoldDB" id="A0A2A7MT88"/>
<dbReference type="EC" id="4.1.1.45" evidence="4"/>
<comment type="caution">
    <text evidence="13">The sequence shown here is derived from an EMBL/GenBank/DDBJ whole genome shotgun (WGS) entry which is preliminary data.</text>
</comment>
<dbReference type="GO" id="GO:0001760">
    <property type="term" value="F:aminocarboxymuconate-semialdehyde decarboxylase activity"/>
    <property type="evidence" value="ECO:0007669"/>
    <property type="project" value="UniProtKB-EC"/>
</dbReference>
<dbReference type="Proteomes" id="UP000465302">
    <property type="component" value="Unassembled WGS sequence"/>
</dbReference>
<keyword evidence="7" id="KW-0210">Decarboxylase</keyword>
<keyword evidence="8" id="KW-0862">Zinc</keyword>
<dbReference type="EMBL" id="BLKS01000001">
    <property type="protein sequence ID" value="GFG50493.1"/>
    <property type="molecule type" value="Genomic_DNA"/>
</dbReference>
<dbReference type="GO" id="GO:0019748">
    <property type="term" value="P:secondary metabolic process"/>
    <property type="evidence" value="ECO:0007669"/>
    <property type="project" value="TreeGrafter"/>
</dbReference>
<evidence type="ECO:0000313" key="14">
    <source>
        <dbReference type="Proteomes" id="UP000220914"/>
    </source>
</evidence>
<feature type="domain" description="Amidohydrolase-related" evidence="11">
    <location>
        <begin position="5"/>
        <end position="330"/>
    </location>
</feature>
<evidence type="ECO:0000256" key="2">
    <source>
        <dbReference type="ARBA" id="ARBA00005871"/>
    </source>
</evidence>
<organism evidence="13 14">
    <name type="scientific">Mycolicibacterium agri</name>
    <name type="common">Mycobacterium agri</name>
    <dbReference type="NCBI Taxonomy" id="36811"/>
    <lineage>
        <taxon>Bacteria</taxon>
        <taxon>Bacillati</taxon>
        <taxon>Actinomycetota</taxon>
        <taxon>Actinomycetes</taxon>
        <taxon>Mycobacteriales</taxon>
        <taxon>Mycobacteriaceae</taxon>
        <taxon>Mycolicibacterium</taxon>
    </lineage>
</organism>
<evidence type="ECO:0000259" key="11">
    <source>
        <dbReference type="Pfam" id="PF04909"/>
    </source>
</evidence>
<dbReference type="RefSeq" id="WP_097942523.1">
    <property type="nucleotide sequence ID" value="NZ_BLKS01000001.1"/>
</dbReference>
<evidence type="ECO:0000256" key="3">
    <source>
        <dbReference type="ARBA" id="ARBA00011245"/>
    </source>
</evidence>
<dbReference type="InterPro" id="IPR032466">
    <property type="entry name" value="Metal_Hydrolase"/>
</dbReference>
<evidence type="ECO:0000313" key="15">
    <source>
        <dbReference type="Proteomes" id="UP000465302"/>
    </source>
</evidence>
<dbReference type="InterPro" id="IPR006680">
    <property type="entry name" value="Amidohydro-rel"/>
</dbReference>
<reference evidence="12 15" key="2">
    <citation type="journal article" date="2019" name="Emerg. Microbes Infect.">
        <title>Comprehensive subspecies identification of 175 nontuberculous mycobacteria species based on 7547 genomic profiles.</title>
        <authorList>
            <person name="Matsumoto Y."/>
            <person name="Kinjo T."/>
            <person name="Motooka D."/>
            <person name="Nabeya D."/>
            <person name="Jung N."/>
            <person name="Uechi K."/>
            <person name="Horii T."/>
            <person name="Iida T."/>
            <person name="Fujita J."/>
            <person name="Nakamura S."/>
        </authorList>
    </citation>
    <scope>NUCLEOTIDE SEQUENCE [LARGE SCALE GENOMIC DNA]</scope>
    <source>
        <strain evidence="12 15">JCM 6377</strain>
    </source>
</reference>
<dbReference type="GO" id="GO:0005829">
    <property type="term" value="C:cytosol"/>
    <property type="evidence" value="ECO:0007669"/>
    <property type="project" value="TreeGrafter"/>
</dbReference>
<dbReference type="EMBL" id="PDCP01000054">
    <property type="protein sequence ID" value="PEG34884.1"/>
    <property type="molecule type" value="Genomic_DNA"/>
</dbReference>
<evidence type="ECO:0000256" key="9">
    <source>
        <dbReference type="ARBA" id="ARBA00023239"/>
    </source>
</evidence>
<reference evidence="13 14" key="1">
    <citation type="submission" date="2017-10" db="EMBL/GenBank/DDBJ databases">
        <title>The new phylogeny of genus Mycobacterium.</title>
        <authorList>
            <person name="Tortoli E."/>
            <person name="Trovato A."/>
            <person name="Cirillo D.M."/>
        </authorList>
    </citation>
    <scope>NUCLEOTIDE SEQUENCE [LARGE SCALE GENOMIC DNA]</scope>
    <source>
        <strain evidence="13 14">CCUG37673</strain>
    </source>
</reference>
<evidence type="ECO:0000256" key="10">
    <source>
        <dbReference type="ARBA" id="ARBA00031120"/>
    </source>
</evidence>
<dbReference type="PANTHER" id="PTHR21240">
    <property type="entry name" value="2-AMINO-3-CARBOXYLMUCONATE-6-SEMIALDEHYDE DECARBOXYLASE"/>
    <property type="match status" value="1"/>
</dbReference>
<evidence type="ECO:0000256" key="4">
    <source>
        <dbReference type="ARBA" id="ARBA00012365"/>
    </source>
</evidence>
<dbReference type="OrthoDB" id="8673173at2"/>
<dbReference type="SUPFAM" id="SSF51556">
    <property type="entry name" value="Metallo-dependent hydrolases"/>
    <property type="match status" value="1"/>
</dbReference>